<feature type="compositionally biased region" description="Basic and acidic residues" evidence="6">
    <location>
        <begin position="126"/>
        <end position="149"/>
    </location>
</feature>
<dbReference type="GO" id="GO:1990904">
    <property type="term" value="C:ribonucleoprotein complex"/>
    <property type="evidence" value="ECO:0007669"/>
    <property type="project" value="UniProtKB-KW"/>
</dbReference>
<dbReference type="GO" id="GO:0006412">
    <property type="term" value="P:translation"/>
    <property type="evidence" value="ECO:0007669"/>
    <property type="project" value="InterPro"/>
</dbReference>
<dbReference type="InterPro" id="IPR018065">
    <property type="entry name" value="Ribosomal_eL34_CS"/>
</dbReference>
<name>A0A9N7VK13_PLEPL</name>
<evidence type="ECO:0000256" key="4">
    <source>
        <dbReference type="ARBA" id="ARBA00035227"/>
    </source>
</evidence>
<evidence type="ECO:0000313" key="7">
    <source>
        <dbReference type="EMBL" id="CAB1452388.1"/>
    </source>
</evidence>
<dbReference type="Pfam" id="PF01199">
    <property type="entry name" value="Ribosomal_L34e"/>
    <property type="match status" value="1"/>
</dbReference>
<comment type="caution">
    <text evidence="7">The sequence shown here is derived from an EMBL/GenBank/DDBJ whole genome shotgun (WGS) entry which is preliminary data.</text>
</comment>
<keyword evidence="2" id="KW-0689">Ribosomal protein</keyword>
<feature type="region of interest" description="Disordered" evidence="6">
    <location>
        <begin position="125"/>
        <end position="170"/>
    </location>
</feature>
<dbReference type="PANTHER" id="PTHR46595">
    <property type="entry name" value="60S RIBOSOMAL PROTEIN L34"/>
    <property type="match status" value="1"/>
</dbReference>
<feature type="region of interest" description="Disordered" evidence="6">
    <location>
        <begin position="265"/>
        <end position="284"/>
    </location>
</feature>
<dbReference type="Gene3D" id="6.20.370.70">
    <property type="match status" value="1"/>
</dbReference>
<evidence type="ECO:0000256" key="2">
    <source>
        <dbReference type="ARBA" id="ARBA00022980"/>
    </source>
</evidence>
<dbReference type="GO" id="GO:0005840">
    <property type="term" value="C:ribosome"/>
    <property type="evidence" value="ECO:0007669"/>
    <property type="project" value="UniProtKB-KW"/>
</dbReference>
<dbReference type="InterPro" id="IPR008195">
    <property type="entry name" value="Ribosomal_eL34"/>
</dbReference>
<evidence type="ECO:0000256" key="3">
    <source>
        <dbReference type="ARBA" id="ARBA00023274"/>
    </source>
</evidence>
<feature type="compositionally biased region" description="Pro residues" evidence="6">
    <location>
        <begin position="93"/>
        <end position="102"/>
    </location>
</feature>
<dbReference type="PROSITE" id="PS01145">
    <property type="entry name" value="RIBOSOMAL_L34E"/>
    <property type="match status" value="1"/>
</dbReference>
<evidence type="ECO:0000313" key="8">
    <source>
        <dbReference type="Proteomes" id="UP001153269"/>
    </source>
</evidence>
<evidence type="ECO:0000256" key="6">
    <source>
        <dbReference type="SAM" id="MobiDB-lite"/>
    </source>
</evidence>
<dbReference type="Gene3D" id="6.20.340.10">
    <property type="match status" value="1"/>
</dbReference>
<dbReference type="Proteomes" id="UP001153269">
    <property type="component" value="Unassembled WGS sequence"/>
</dbReference>
<feature type="compositionally biased region" description="Low complexity" evidence="6">
    <location>
        <begin position="160"/>
        <end position="169"/>
    </location>
</feature>
<keyword evidence="3" id="KW-0687">Ribonucleoprotein</keyword>
<evidence type="ECO:0000256" key="1">
    <source>
        <dbReference type="ARBA" id="ARBA00009875"/>
    </source>
</evidence>
<dbReference type="AlphaFoldDB" id="A0A9N7VK13"/>
<dbReference type="GO" id="GO:0003735">
    <property type="term" value="F:structural constituent of ribosome"/>
    <property type="evidence" value="ECO:0007669"/>
    <property type="project" value="InterPro"/>
</dbReference>
<sequence length="430" mass="46874">MASSSVSTELKRLRTGGYSKCAISCTWDIGTECEGRRCTDTTWLQSVENGERCDAAAAAAALSGTSAQQTAHHHHHHQHHHHHHHPRPQQPSISPPPPPPPLARRMTMMRGQAAGRAAVIALPLTEARKKQDAPARQHEEELWKRRGEEETALTSGLPHSSSGSSSSSSIPPGWADLLGCMDEFLEAGEGKKLKITATALLLTAGPVSALLCEEEQEEHRQRTARALQNEHHAQHHAARLAFTRDQQTWVPPGPTHQEPLIRSHSSGAYPDVEPKAPAGGSIGGGDGSCAGQTLTCDTRLAPSSSGFGDSSFKMVQRLTYRRRLSYNTASNKTRLSRTPGNRIVYLYTKKVGKAPKSGCGICPGRLRGIRAVRPQVLMRLSKTKKHVSRAYGGSMCAKCVRDRIKRAFLIEEQKIVVKVLKAQAQSQKSK</sequence>
<reference evidence="7" key="1">
    <citation type="submission" date="2020-03" db="EMBL/GenBank/DDBJ databases">
        <authorList>
            <person name="Weist P."/>
        </authorList>
    </citation>
    <scope>NUCLEOTIDE SEQUENCE</scope>
</reference>
<accession>A0A9N7VK13</accession>
<feature type="compositionally biased region" description="Basic residues" evidence="6">
    <location>
        <begin position="71"/>
        <end position="87"/>
    </location>
</feature>
<dbReference type="PRINTS" id="PR01250">
    <property type="entry name" value="RIBOSOMALL34"/>
</dbReference>
<comment type="similarity">
    <text evidence="1">Belongs to the eukaryotic ribosomal protein eL34 family.</text>
</comment>
<protein>
    <recommendedName>
        <fullName evidence="4">Large ribosomal subunit protein eL34</fullName>
    </recommendedName>
    <alternativeName>
        <fullName evidence="5">60S ribosomal protein L34</fullName>
    </alternativeName>
</protein>
<evidence type="ECO:0000256" key="5">
    <source>
        <dbReference type="ARBA" id="ARBA00035333"/>
    </source>
</evidence>
<dbReference type="EMBL" id="CADEAL010004125">
    <property type="protein sequence ID" value="CAB1452388.1"/>
    <property type="molecule type" value="Genomic_DNA"/>
</dbReference>
<dbReference type="InterPro" id="IPR038562">
    <property type="entry name" value="Ribosomal_eL34_C_sf"/>
</dbReference>
<proteinExistence type="inferred from homology"/>
<gene>
    <name evidence="7" type="ORF">PLEPLA_LOCUS40128</name>
</gene>
<organism evidence="7 8">
    <name type="scientific">Pleuronectes platessa</name>
    <name type="common">European plaice</name>
    <dbReference type="NCBI Taxonomy" id="8262"/>
    <lineage>
        <taxon>Eukaryota</taxon>
        <taxon>Metazoa</taxon>
        <taxon>Chordata</taxon>
        <taxon>Craniata</taxon>
        <taxon>Vertebrata</taxon>
        <taxon>Euteleostomi</taxon>
        <taxon>Actinopterygii</taxon>
        <taxon>Neopterygii</taxon>
        <taxon>Teleostei</taxon>
        <taxon>Neoteleostei</taxon>
        <taxon>Acanthomorphata</taxon>
        <taxon>Carangaria</taxon>
        <taxon>Pleuronectiformes</taxon>
        <taxon>Pleuronectoidei</taxon>
        <taxon>Pleuronectidae</taxon>
        <taxon>Pleuronectes</taxon>
    </lineage>
</organism>
<keyword evidence="8" id="KW-1185">Reference proteome</keyword>
<feature type="region of interest" description="Disordered" evidence="6">
    <location>
        <begin position="58"/>
        <end position="105"/>
    </location>
</feature>